<protein>
    <recommendedName>
        <fullName evidence="3">FeoB-associated Cys-rich membrane protein</fullName>
    </recommendedName>
</protein>
<gene>
    <name evidence="1" type="ORF">bsdcttw_24760</name>
</gene>
<name>A0A7I8DQR1_9FIRM</name>
<dbReference type="AlphaFoldDB" id="A0A7I8DQR1"/>
<organism evidence="1 2">
    <name type="scientific">Anaerocolumna chitinilytica</name>
    <dbReference type="NCBI Taxonomy" id="1727145"/>
    <lineage>
        <taxon>Bacteria</taxon>
        <taxon>Bacillati</taxon>
        <taxon>Bacillota</taxon>
        <taxon>Clostridia</taxon>
        <taxon>Lachnospirales</taxon>
        <taxon>Lachnospiraceae</taxon>
        <taxon>Anaerocolumna</taxon>
    </lineage>
</organism>
<evidence type="ECO:0000313" key="2">
    <source>
        <dbReference type="Proteomes" id="UP000515703"/>
    </source>
</evidence>
<dbReference type="KEGG" id="acht:bsdcttw_24760"/>
<evidence type="ECO:0008006" key="3">
    <source>
        <dbReference type="Google" id="ProtNLM"/>
    </source>
</evidence>
<dbReference type="Proteomes" id="UP000515703">
    <property type="component" value="Chromosome"/>
</dbReference>
<keyword evidence="2" id="KW-1185">Reference proteome</keyword>
<dbReference type="Pfam" id="PF12669">
    <property type="entry name" value="FeoB_associated"/>
    <property type="match status" value="1"/>
</dbReference>
<sequence length="48" mass="4715">MLATIIVGAIVFGGIGFSAYKTIRAKKEGAGCGCGCAGCSNAEASCKK</sequence>
<reference evidence="1 2" key="1">
    <citation type="submission" date="2020-08" db="EMBL/GenBank/DDBJ databases">
        <title>Draft genome sequencing of an Anaerocolumna strain isolated from anoxic soil subjected to BSD treatment.</title>
        <authorList>
            <person name="Uek A."/>
            <person name="Tonouchi A."/>
        </authorList>
    </citation>
    <scope>NUCLEOTIDE SEQUENCE [LARGE SCALE GENOMIC DNA]</scope>
    <source>
        <strain evidence="1 2">CTTW</strain>
    </source>
</reference>
<evidence type="ECO:0000313" key="1">
    <source>
        <dbReference type="EMBL" id="BCJ99435.1"/>
    </source>
</evidence>
<reference evidence="1 2" key="2">
    <citation type="submission" date="2020-08" db="EMBL/GenBank/DDBJ databases">
        <authorList>
            <person name="Ueki A."/>
            <person name="Tonouchi A."/>
        </authorList>
    </citation>
    <scope>NUCLEOTIDE SEQUENCE [LARGE SCALE GENOMIC DNA]</scope>
    <source>
        <strain evidence="1 2">CTTW</strain>
    </source>
</reference>
<accession>A0A7I8DQR1</accession>
<proteinExistence type="predicted"/>
<dbReference type="EMBL" id="AP023368">
    <property type="protein sequence ID" value="BCJ99435.1"/>
    <property type="molecule type" value="Genomic_DNA"/>
</dbReference>
<dbReference type="RefSeq" id="WP_185255205.1">
    <property type="nucleotide sequence ID" value="NZ_AP023368.1"/>
</dbReference>